<dbReference type="InterPro" id="IPR001245">
    <property type="entry name" value="Ser-Thr/Tyr_kinase_cat_dom"/>
</dbReference>
<comment type="caution">
    <text evidence="6">The sequence shown here is derived from an EMBL/GenBank/DDBJ whole genome shotgun (WGS) entry which is preliminary data.</text>
</comment>
<evidence type="ECO:0000256" key="4">
    <source>
        <dbReference type="ARBA" id="ARBA00022840"/>
    </source>
</evidence>
<keyword evidence="4" id="KW-0067">ATP-binding</keyword>
<dbReference type="AlphaFoldDB" id="A0AAN6F1G8"/>
<feature type="domain" description="Protein kinase" evidence="5">
    <location>
        <begin position="6"/>
        <end position="242"/>
    </location>
</feature>
<protein>
    <recommendedName>
        <fullName evidence="5">Protein kinase domain-containing protein</fullName>
    </recommendedName>
</protein>
<organism evidence="6 7">
    <name type="scientific">Exophiala dermatitidis</name>
    <name type="common">Black yeast-like fungus</name>
    <name type="synonym">Wangiella dermatitidis</name>
    <dbReference type="NCBI Taxonomy" id="5970"/>
    <lineage>
        <taxon>Eukaryota</taxon>
        <taxon>Fungi</taxon>
        <taxon>Dikarya</taxon>
        <taxon>Ascomycota</taxon>
        <taxon>Pezizomycotina</taxon>
        <taxon>Eurotiomycetes</taxon>
        <taxon>Chaetothyriomycetidae</taxon>
        <taxon>Chaetothyriales</taxon>
        <taxon>Herpotrichiellaceae</taxon>
        <taxon>Exophiala</taxon>
    </lineage>
</organism>
<evidence type="ECO:0000256" key="3">
    <source>
        <dbReference type="ARBA" id="ARBA00022777"/>
    </source>
</evidence>
<evidence type="ECO:0000313" key="6">
    <source>
        <dbReference type="EMBL" id="KAJ8995512.1"/>
    </source>
</evidence>
<dbReference type="InterPro" id="IPR011009">
    <property type="entry name" value="Kinase-like_dom_sf"/>
</dbReference>
<dbReference type="SUPFAM" id="SSF56112">
    <property type="entry name" value="Protein kinase-like (PK-like)"/>
    <property type="match status" value="1"/>
</dbReference>
<dbReference type="Gene3D" id="1.10.510.10">
    <property type="entry name" value="Transferase(Phosphotransferase) domain 1"/>
    <property type="match status" value="1"/>
</dbReference>
<dbReference type="Proteomes" id="UP001161757">
    <property type="component" value="Unassembled WGS sequence"/>
</dbReference>
<reference evidence="6" key="1">
    <citation type="submission" date="2023-01" db="EMBL/GenBank/DDBJ databases">
        <title>Exophiala dermititidis isolated from Cystic Fibrosis Patient.</title>
        <authorList>
            <person name="Kurbessoian T."/>
            <person name="Crocker A."/>
            <person name="Murante D."/>
            <person name="Hogan D.A."/>
            <person name="Stajich J.E."/>
        </authorList>
    </citation>
    <scope>NUCLEOTIDE SEQUENCE</scope>
    <source>
        <strain evidence="6">Ex8</strain>
    </source>
</reference>
<dbReference type="EMBL" id="JAJGCB010000001">
    <property type="protein sequence ID" value="KAJ8995512.1"/>
    <property type="molecule type" value="Genomic_DNA"/>
</dbReference>
<keyword evidence="2" id="KW-0547">Nucleotide-binding</keyword>
<evidence type="ECO:0000256" key="1">
    <source>
        <dbReference type="ARBA" id="ARBA00022679"/>
    </source>
</evidence>
<dbReference type="Pfam" id="PF07714">
    <property type="entry name" value="PK_Tyr_Ser-Thr"/>
    <property type="match status" value="1"/>
</dbReference>
<dbReference type="PROSITE" id="PS50011">
    <property type="entry name" value="PROTEIN_KINASE_DOM"/>
    <property type="match status" value="1"/>
</dbReference>
<dbReference type="PANTHER" id="PTHR44329:SF288">
    <property type="entry name" value="MITOGEN-ACTIVATED PROTEIN KINASE KINASE KINASE 20"/>
    <property type="match status" value="1"/>
</dbReference>
<proteinExistence type="predicted"/>
<evidence type="ECO:0000259" key="5">
    <source>
        <dbReference type="PROSITE" id="PS50011"/>
    </source>
</evidence>
<sequence>MFELNGIVCPIIGDGGSGVVVLREGIAVKLPRSYIYGLEDDHDDSVQREKEVFRRLKHCSQVVQCLDVSGPGIEMEWMENGNLRDYLHERQVSPAVQLSWFRKMARGLSEIHHHRVIVADIHTRNFLVARDVSIKFSDFSESSVMEPECDMRQIDDNGYSIYTDMGQLAAVMYEIITGEKCDFDLFKDQPPGPAKAAWPRREDLPRTQGIWLGSIIEKCWTKGAFQTSLELSLALELATEID</sequence>
<dbReference type="GO" id="GO:0004674">
    <property type="term" value="F:protein serine/threonine kinase activity"/>
    <property type="evidence" value="ECO:0007669"/>
    <property type="project" value="TreeGrafter"/>
</dbReference>
<dbReference type="InterPro" id="IPR051681">
    <property type="entry name" value="Ser/Thr_Kinases-Pseudokinases"/>
</dbReference>
<accession>A0AAN6F1G8</accession>
<evidence type="ECO:0000256" key="2">
    <source>
        <dbReference type="ARBA" id="ARBA00022741"/>
    </source>
</evidence>
<dbReference type="GO" id="GO:0005524">
    <property type="term" value="F:ATP binding"/>
    <property type="evidence" value="ECO:0007669"/>
    <property type="project" value="UniProtKB-KW"/>
</dbReference>
<gene>
    <name evidence="6" type="ORF">HRR80_000280</name>
</gene>
<dbReference type="PANTHER" id="PTHR44329">
    <property type="entry name" value="SERINE/THREONINE-PROTEIN KINASE TNNI3K-RELATED"/>
    <property type="match status" value="1"/>
</dbReference>
<evidence type="ECO:0000313" key="7">
    <source>
        <dbReference type="Proteomes" id="UP001161757"/>
    </source>
</evidence>
<keyword evidence="1" id="KW-0808">Transferase</keyword>
<keyword evidence="3" id="KW-0418">Kinase</keyword>
<dbReference type="InterPro" id="IPR000719">
    <property type="entry name" value="Prot_kinase_dom"/>
</dbReference>
<name>A0AAN6F1G8_EXODE</name>